<dbReference type="Proteomes" id="UP000245880">
    <property type="component" value="Unassembled WGS sequence"/>
</dbReference>
<sequence>MENYTISAYSKLPGSGVSTRSESIAVQTMGHTSYIPVDVIVFLQGEGNYSYIYTSCGKRYLVSKTLKSLSESLTSNFIRVHKSYLVNAKYVVDRTDDDRILKLAGGREVVVARRKIKEVATWLDHKRWRISA</sequence>
<protein>
    <submittedName>
        <fullName evidence="2">LytTr DNA-binding domain-containing protein</fullName>
    </submittedName>
</protein>
<gene>
    <name evidence="2" type="ORF">CLV98_101825</name>
</gene>
<evidence type="ECO:0000313" key="2">
    <source>
        <dbReference type="EMBL" id="PWJ60640.1"/>
    </source>
</evidence>
<comment type="caution">
    <text evidence="2">The sequence shown here is derived from an EMBL/GenBank/DDBJ whole genome shotgun (WGS) entry which is preliminary data.</text>
</comment>
<dbReference type="Pfam" id="PF04397">
    <property type="entry name" value="LytTR"/>
    <property type="match status" value="1"/>
</dbReference>
<dbReference type="SMART" id="SM00850">
    <property type="entry name" value="LytTR"/>
    <property type="match status" value="1"/>
</dbReference>
<dbReference type="GO" id="GO:0003677">
    <property type="term" value="F:DNA binding"/>
    <property type="evidence" value="ECO:0007669"/>
    <property type="project" value="UniProtKB-KW"/>
</dbReference>
<reference evidence="2 3" key="1">
    <citation type="submission" date="2018-03" db="EMBL/GenBank/DDBJ databases">
        <title>Genomic Encyclopedia of Archaeal and Bacterial Type Strains, Phase II (KMG-II): from individual species to whole genera.</title>
        <authorList>
            <person name="Goeker M."/>
        </authorList>
    </citation>
    <scope>NUCLEOTIDE SEQUENCE [LARGE SCALE GENOMIC DNA]</scope>
    <source>
        <strain evidence="2 3">DSM 100346</strain>
    </source>
</reference>
<dbReference type="InterPro" id="IPR046947">
    <property type="entry name" value="LytR-like"/>
</dbReference>
<evidence type="ECO:0000259" key="1">
    <source>
        <dbReference type="PROSITE" id="PS50930"/>
    </source>
</evidence>
<dbReference type="PANTHER" id="PTHR37299:SF1">
    <property type="entry name" value="STAGE 0 SPORULATION PROTEIN A HOMOLOG"/>
    <property type="match status" value="1"/>
</dbReference>
<accession>A0A316AVB9</accession>
<organism evidence="2 3">
    <name type="scientific">Dyadobacter jejuensis</name>
    <dbReference type="NCBI Taxonomy" id="1082580"/>
    <lineage>
        <taxon>Bacteria</taxon>
        <taxon>Pseudomonadati</taxon>
        <taxon>Bacteroidota</taxon>
        <taxon>Cytophagia</taxon>
        <taxon>Cytophagales</taxon>
        <taxon>Spirosomataceae</taxon>
        <taxon>Dyadobacter</taxon>
    </lineage>
</organism>
<dbReference type="RefSeq" id="WP_229203194.1">
    <property type="nucleotide sequence ID" value="NZ_QGDT01000001.1"/>
</dbReference>
<dbReference type="AlphaFoldDB" id="A0A316AVB9"/>
<evidence type="ECO:0000313" key="3">
    <source>
        <dbReference type="Proteomes" id="UP000245880"/>
    </source>
</evidence>
<dbReference type="EMBL" id="QGDT01000001">
    <property type="protein sequence ID" value="PWJ60640.1"/>
    <property type="molecule type" value="Genomic_DNA"/>
</dbReference>
<name>A0A316AVB9_9BACT</name>
<dbReference type="GO" id="GO:0000156">
    <property type="term" value="F:phosphorelay response regulator activity"/>
    <property type="evidence" value="ECO:0007669"/>
    <property type="project" value="InterPro"/>
</dbReference>
<keyword evidence="3" id="KW-1185">Reference proteome</keyword>
<dbReference type="Gene3D" id="2.40.50.1020">
    <property type="entry name" value="LytTr DNA-binding domain"/>
    <property type="match status" value="1"/>
</dbReference>
<proteinExistence type="predicted"/>
<feature type="domain" description="HTH LytTR-type" evidence="1">
    <location>
        <begin position="24"/>
        <end position="125"/>
    </location>
</feature>
<dbReference type="InterPro" id="IPR007492">
    <property type="entry name" value="LytTR_DNA-bd_dom"/>
</dbReference>
<keyword evidence="2" id="KW-0238">DNA-binding</keyword>
<dbReference type="PROSITE" id="PS50930">
    <property type="entry name" value="HTH_LYTTR"/>
    <property type="match status" value="1"/>
</dbReference>
<dbReference type="PANTHER" id="PTHR37299">
    <property type="entry name" value="TRANSCRIPTIONAL REGULATOR-RELATED"/>
    <property type="match status" value="1"/>
</dbReference>